<protein>
    <submittedName>
        <fullName evidence="1">STAS/SEC14 domain-containing protein</fullName>
    </submittedName>
</protein>
<accession>A0A6L7G288</accession>
<name>A0A6L7G288_9RHOB</name>
<evidence type="ECO:0000313" key="1">
    <source>
        <dbReference type="EMBL" id="MXN17546.1"/>
    </source>
</evidence>
<evidence type="ECO:0000313" key="2">
    <source>
        <dbReference type="Proteomes" id="UP000477911"/>
    </source>
</evidence>
<dbReference type="Gene3D" id="3.40.50.10600">
    <property type="entry name" value="SpoIIaa-like domains"/>
    <property type="match status" value="1"/>
</dbReference>
<dbReference type="AlphaFoldDB" id="A0A6L7G288"/>
<dbReference type="Proteomes" id="UP000477911">
    <property type="component" value="Unassembled WGS sequence"/>
</dbReference>
<dbReference type="InterPro" id="IPR038396">
    <property type="entry name" value="SpoIIAA-like_sf"/>
</dbReference>
<dbReference type="InterPro" id="IPR036513">
    <property type="entry name" value="STAS_dom_sf"/>
</dbReference>
<sequence>MITTSLSPESGLFEATASGMVTAADYAENLVPALEAAIAARGPIPMLYHFSPAFEGFSPGAMWQDTRLGLHHLHDIARLAVVTDNALLHAAVTAFAWMIPAPTRVFPEAALTEARTWLAAPT</sequence>
<gene>
    <name evidence="1" type="ORF">GR170_06860</name>
</gene>
<dbReference type="SUPFAM" id="SSF52091">
    <property type="entry name" value="SpoIIaa-like"/>
    <property type="match status" value="1"/>
</dbReference>
<dbReference type="EMBL" id="WUMU01000005">
    <property type="protein sequence ID" value="MXN17546.1"/>
    <property type="molecule type" value="Genomic_DNA"/>
</dbReference>
<reference evidence="1 2" key="1">
    <citation type="submission" date="2019-12" db="EMBL/GenBank/DDBJ databases">
        <authorList>
            <person name="Li M."/>
        </authorList>
    </citation>
    <scope>NUCLEOTIDE SEQUENCE [LARGE SCALE GENOMIC DNA]</scope>
    <source>
        <strain evidence="1 2">GBMRC 2024</strain>
    </source>
</reference>
<proteinExistence type="predicted"/>
<organism evidence="1 2">
    <name type="scientific">Pseudooceanicola albus</name>
    <dbReference type="NCBI Taxonomy" id="2692189"/>
    <lineage>
        <taxon>Bacteria</taxon>
        <taxon>Pseudomonadati</taxon>
        <taxon>Pseudomonadota</taxon>
        <taxon>Alphaproteobacteria</taxon>
        <taxon>Rhodobacterales</taxon>
        <taxon>Paracoccaceae</taxon>
        <taxon>Pseudooceanicola</taxon>
    </lineage>
</organism>
<keyword evidence="2" id="KW-1185">Reference proteome</keyword>
<dbReference type="InterPro" id="IPR021866">
    <property type="entry name" value="SpoIIAA-like"/>
</dbReference>
<dbReference type="Pfam" id="PF11964">
    <property type="entry name" value="SpoIIAA-like"/>
    <property type="match status" value="1"/>
</dbReference>
<comment type="caution">
    <text evidence="1">The sequence shown here is derived from an EMBL/GenBank/DDBJ whole genome shotgun (WGS) entry which is preliminary data.</text>
</comment>
<dbReference type="RefSeq" id="WP_160892995.1">
    <property type="nucleotide sequence ID" value="NZ_WUMU01000005.1"/>
</dbReference>